<evidence type="ECO:0000313" key="3">
    <source>
        <dbReference type="EMBL" id="MBB4697927.1"/>
    </source>
</evidence>
<proteinExistence type="predicted"/>
<gene>
    <name evidence="3" type="ORF">BKA14_008075</name>
</gene>
<dbReference type="PROSITE" id="PS50234">
    <property type="entry name" value="VWFA"/>
    <property type="match status" value="1"/>
</dbReference>
<dbReference type="Proteomes" id="UP000542742">
    <property type="component" value="Unassembled WGS sequence"/>
</dbReference>
<dbReference type="AlphaFoldDB" id="A0A7W7G6E0"/>
<protein>
    <submittedName>
        <fullName evidence="3">Uncharacterized protein YegL</fullName>
    </submittedName>
</protein>
<sequence>MEGDKIGQLNFAIRESIPAMQDVAKDNVGAEMLLRAVTFSSGAQWHVAQATPVDQFSWTDVTAAGVTDLGHALRLVTEQLKIPPMSSRALQPVLVLISDGYPTDDYQGPLKQLLDEPWGKKAVRLAIAVGDDADLDVLQRFIGHPEIKPMVAKNSATLVKFIRWASTAVVKSVSQPVSRPTGRQDDQPQVPVPAPPPPHGDPDVW</sequence>
<dbReference type="SUPFAM" id="SSF53300">
    <property type="entry name" value="vWA-like"/>
    <property type="match status" value="1"/>
</dbReference>
<dbReference type="EMBL" id="JACHMF010000001">
    <property type="protein sequence ID" value="MBB4697927.1"/>
    <property type="molecule type" value="Genomic_DNA"/>
</dbReference>
<dbReference type="Gene3D" id="3.40.50.410">
    <property type="entry name" value="von Willebrand factor, type A domain"/>
    <property type="match status" value="1"/>
</dbReference>
<feature type="region of interest" description="Disordered" evidence="1">
    <location>
        <begin position="173"/>
        <end position="205"/>
    </location>
</feature>
<reference evidence="3 4" key="1">
    <citation type="submission" date="2020-08" db="EMBL/GenBank/DDBJ databases">
        <title>Sequencing the genomes of 1000 actinobacteria strains.</title>
        <authorList>
            <person name="Klenk H.-P."/>
        </authorList>
    </citation>
    <scope>NUCLEOTIDE SEQUENCE [LARGE SCALE GENOMIC DNA]</scope>
    <source>
        <strain evidence="3 4">DSM 45518</strain>
    </source>
</reference>
<comment type="caution">
    <text evidence="3">The sequence shown here is derived from an EMBL/GenBank/DDBJ whole genome shotgun (WGS) entry which is preliminary data.</text>
</comment>
<feature type="domain" description="VWFA" evidence="2">
    <location>
        <begin position="53"/>
        <end position="177"/>
    </location>
</feature>
<evidence type="ECO:0000256" key="1">
    <source>
        <dbReference type="SAM" id="MobiDB-lite"/>
    </source>
</evidence>
<dbReference type="InterPro" id="IPR036465">
    <property type="entry name" value="vWFA_dom_sf"/>
</dbReference>
<feature type="compositionally biased region" description="Pro residues" evidence="1">
    <location>
        <begin position="190"/>
        <end position="199"/>
    </location>
</feature>
<dbReference type="InterPro" id="IPR002035">
    <property type="entry name" value="VWF_A"/>
</dbReference>
<organism evidence="3 4">
    <name type="scientific">Paractinoplanes abujensis</name>
    <dbReference type="NCBI Taxonomy" id="882441"/>
    <lineage>
        <taxon>Bacteria</taxon>
        <taxon>Bacillati</taxon>
        <taxon>Actinomycetota</taxon>
        <taxon>Actinomycetes</taxon>
        <taxon>Micromonosporales</taxon>
        <taxon>Micromonosporaceae</taxon>
        <taxon>Paractinoplanes</taxon>
    </lineage>
</organism>
<keyword evidence="4" id="KW-1185">Reference proteome</keyword>
<accession>A0A7W7G6E0</accession>
<evidence type="ECO:0000259" key="2">
    <source>
        <dbReference type="PROSITE" id="PS50234"/>
    </source>
</evidence>
<evidence type="ECO:0000313" key="4">
    <source>
        <dbReference type="Proteomes" id="UP000542742"/>
    </source>
</evidence>
<name>A0A7W7G6E0_9ACTN</name>